<name>A0A6J6L2R4_9ZZZZ</name>
<reference evidence="1" key="1">
    <citation type="submission" date="2020-05" db="EMBL/GenBank/DDBJ databases">
        <authorList>
            <person name="Chiriac C."/>
            <person name="Salcher M."/>
            <person name="Ghai R."/>
            <person name="Kavagutti S V."/>
        </authorList>
    </citation>
    <scope>NUCLEOTIDE SEQUENCE</scope>
</reference>
<dbReference type="EMBL" id="CAEZWE010000038">
    <property type="protein sequence ID" value="CAB4654874.1"/>
    <property type="molecule type" value="Genomic_DNA"/>
</dbReference>
<sequence>MKISDAHTVPATESSIKVITWHDPVVQTHGHPIDDPYVEMFWLPVLGPTATWLARRLASGLLHNPMGYTCDMSELARSLGVSYTQGRHNPFARALHRCSMFGVSQCVALEPTYTVSVRTVLPQLPLRHLARLPQQLRIAHDDWVQPR</sequence>
<organism evidence="1">
    <name type="scientific">freshwater metagenome</name>
    <dbReference type="NCBI Taxonomy" id="449393"/>
    <lineage>
        <taxon>unclassified sequences</taxon>
        <taxon>metagenomes</taxon>
        <taxon>ecological metagenomes</taxon>
    </lineage>
</organism>
<evidence type="ECO:0000313" key="1">
    <source>
        <dbReference type="EMBL" id="CAB4654874.1"/>
    </source>
</evidence>
<protein>
    <submittedName>
        <fullName evidence="1">Unannotated protein</fullName>
    </submittedName>
</protein>
<accession>A0A6J6L2R4</accession>
<dbReference type="AlphaFoldDB" id="A0A6J6L2R4"/>
<proteinExistence type="predicted"/>
<gene>
    <name evidence="1" type="ORF">UFOPK2169_01010</name>
</gene>